<evidence type="ECO:0000313" key="2">
    <source>
        <dbReference type="Proteomes" id="UP001195903"/>
    </source>
</evidence>
<evidence type="ECO:0000313" key="1">
    <source>
        <dbReference type="EMBL" id="MBT1446281.1"/>
    </source>
</evidence>
<reference evidence="1 2" key="1">
    <citation type="submission" date="2021-05" db="EMBL/GenBank/DDBJ databases">
        <title>Shewanella sp. JM162201.</title>
        <authorList>
            <person name="Xu S."/>
            <person name="Li A."/>
        </authorList>
    </citation>
    <scope>NUCLEOTIDE SEQUENCE [LARGE SCALE GENOMIC DNA]</scope>
    <source>
        <strain evidence="1 2">JM162201</strain>
    </source>
</reference>
<dbReference type="InterPro" id="IPR036692">
    <property type="entry name" value="Shew3726-like_sf"/>
</dbReference>
<comment type="caution">
    <text evidence="1">The sequence shown here is derived from an EMBL/GenBank/DDBJ whole genome shotgun (WGS) entry which is preliminary data.</text>
</comment>
<name>A0ABS5V9F0_9GAMM</name>
<organism evidence="1 2">
    <name type="scientific">Shewanella jiangmenensis</name>
    <dbReference type="NCBI Taxonomy" id="2837387"/>
    <lineage>
        <taxon>Bacteria</taxon>
        <taxon>Pseudomonadati</taxon>
        <taxon>Pseudomonadota</taxon>
        <taxon>Gammaproteobacteria</taxon>
        <taxon>Alteromonadales</taxon>
        <taxon>Shewanellaceae</taxon>
        <taxon>Shewanella</taxon>
    </lineage>
</organism>
<dbReference type="SUPFAM" id="SSF160272">
    <property type="entry name" value="Shew3726-like"/>
    <property type="match status" value="1"/>
</dbReference>
<dbReference type="Gene3D" id="3.30.160.140">
    <property type="entry name" value="Shew3726-like"/>
    <property type="match status" value="1"/>
</dbReference>
<dbReference type="RefSeq" id="WP_214508482.1">
    <property type="nucleotide sequence ID" value="NZ_JAHEPS010000009.1"/>
</dbReference>
<dbReference type="Pfam" id="PF07369">
    <property type="entry name" value="DUF1488"/>
    <property type="match status" value="1"/>
</dbReference>
<dbReference type="EMBL" id="JAHEPS010000009">
    <property type="protein sequence ID" value="MBT1446281.1"/>
    <property type="molecule type" value="Genomic_DNA"/>
</dbReference>
<dbReference type="InterPro" id="IPR009962">
    <property type="entry name" value="DUF1488"/>
</dbReference>
<proteinExistence type="predicted"/>
<gene>
    <name evidence="1" type="ORF">KJI95_17425</name>
</gene>
<accession>A0ABS5V9F0</accession>
<dbReference type="Proteomes" id="UP001195903">
    <property type="component" value="Unassembled WGS sequence"/>
</dbReference>
<sequence>MNQSVIFADAISIDGKKQLLKLVAHQQGMRIECVLSFARLQQLCKTPVNVDNAASLLEGVRFEVEELAETLIEEDAFDEWGRIEI</sequence>
<protein>
    <submittedName>
        <fullName evidence="1">DUF1488 family protein</fullName>
    </submittedName>
</protein>
<keyword evidence="2" id="KW-1185">Reference proteome</keyword>